<evidence type="ECO:0008006" key="4">
    <source>
        <dbReference type="Google" id="ProtNLM"/>
    </source>
</evidence>
<evidence type="ECO:0000313" key="2">
    <source>
        <dbReference type="EMBL" id="EPS96815.1"/>
    </source>
</evidence>
<feature type="compositionally biased region" description="Basic and acidic residues" evidence="1">
    <location>
        <begin position="544"/>
        <end position="558"/>
    </location>
</feature>
<keyword evidence="3" id="KW-1185">Reference proteome</keyword>
<organism evidence="2 3">
    <name type="scientific">Fomitopsis schrenkii</name>
    <name type="common">Brown rot fungus</name>
    <dbReference type="NCBI Taxonomy" id="2126942"/>
    <lineage>
        <taxon>Eukaryota</taxon>
        <taxon>Fungi</taxon>
        <taxon>Dikarya</taxon>
        <taxon>Basidiomycota</taxon>
        <taxon>Agaricomycotina</taxon>
        <taxon>Agaricomycetes</taxon>
        <taxon>Polyporales</taxon>
        <taxon>Fomitopsis</taxon>
    </lineage>
</organism>
<dbReference type="HOGENOM" id="CLU_423912_0_0_1"/>
<dbReference type="InParanoid" id="S8F554"/>
<name>S8F554_FOMSC</name>
<reference evidence="2 3" key="1">
    <citation type="journal article" date="2012" name="Science">
        <title>The Paleozoic origin of enzymatic lignin decomposition reconstructed from 31 fungal genomes.</title>
        <authorList>
            <person name="Floudas D."/>
            <person name="Binder M."/>
            <person name="Riley R."/>
            <person name="Barry K."/>
            <person name="Blanchette R.A."/>
            <person name="Henrissat B."/>
            <person name="Martinez A.T."/>
            <person name="Otillar R."/>
            <person name="Spatafora J.W."/>
            <person name="Yadav J.S."/>
            <person name="Aerts A."/>
            <person name="Benoit I."/>
            <person name="Boyd A."/>
            <person name="Carlson A."/>
            <person name="Copeland A."/>
            <person name="Coutinho P.M."/>
            <person name="de Vries R.P."/>
            <person name="Ferreira P."/>
            <person name="Findley K."/>
            <person name="Foster B."/>
            <person name="Gaskell J."/>
            <person name="Glotzer D."/>
            <person name="Gorecki P."/>
            <person name="Heitman J."/>
            <person name="Hesse C."/>
            <person name="Hori C."/>
            <person name="Igarashi K."/>
            <person name="Jurgens J.A."/>
            <person name="Kallen N."/>
            <person name="Kersten P."/>
            <person name="Kohler A."/>
            <person name="Kuees U."/>
            <person name="Kumar T.K.A."/>
            <person name="Kuo A."/>
            <person name="LaButti K."/>
            <person name="Larrondo L.F."/>
            <person name="Lindquist E."/>
            <person name="Ling A."/>
            <person name="Lombard V."/>
            <person name="Lucas S."/>
            <person name="Lundell T."/>
            <person name="Martin R."/>
            <person name="McLaughlin D.J."/>
            <person name="Morgenstern I."/>
            <person name="Morin E."/>
            <person name="Murat C."/>
            <person name="Nagy L.G."/>
            <person name="Nolan M."/>
            <person name="Ohm R.A."/>
            <person name="Patyshakuliyeva A."/>
            <person name="Rokas A."/>
            <person name="Ruiz-Duenas F.J."/>
            <person name="Sabat G."/>
            <person name="Salamov A."/>
            <person name="Samejima M."/>
            <person name="Schmutz J."/>
            <person name="Slot J.C."/>
            <person name="St John F."/>
            <person name="Stenlid J."/>
            <person name="Sun H."/>
            <person name="Sun S."/>
            <person name="Syed K."/>
            <person name="Tsang A."/>
            <person name="Wiebenga A."/>
            <person name="Young D."/>
            <person name="Pisabarro A."/>
            <person name="Eastwood D.C."/>
            <person name="Martin F."/>
            <person name="Cullen D."/>
            <person name="Grigoriev I.V."/>
            <person name="Hibbett D.S."/>
        </authorList>
    </citation>
    <scope>NUCLEOTIDE SEQUENCE</scope>
    <source>
        <strain evidence="3">FP-58527</strain>
    </source>
</reference>
<dbReference type="EMBL" id="KE504183">
    <property type="protein sequence ID" value="EPS96815.1"/>
    <property type="molecule type" value="Genomic_DNA"/>
</dbReference>
<feature type="compositionally biased region" description="Acidic residues" evidence="1">
    <location>
        <begin position="559"/>
        <end position="574"/>
    </location>
</feature>
<accession>S8F554</accession>
<gene>
    <name evidence="2" type="ORF">FOMPIDRAFT_1025236</name>
</gene>
<feature type="region of interest" description="Disordered" evidence="1">
    <location>
        <begin position="510"/>
        <end position="631"/>
    </location>
</feature>
<sequence length="646" mass="71136">MASIRAQHCEQRLVFQFRVDNLLAMFKAAPTVPDRPESLEQNSTEQGSESEYELEDNSDTYDTAIFGPGLYFRIHSYRQSPGDGGRATCDLGLRASNALIEPVHVEITVRGSSRDNTKEWFSFDSSFTLDAPGGWYRWDDILDLDTLLEEKTLLHDNAVVIMAVFKLTRATRATPILSTTALDLLSQTLGRKELPTVRYATFSARRSDGALTKPQSVYAPRDVLVSASEAIKESWEEGLALLDGKLVDPANLPSQIDGDDLDNLDVLSDFDFDDGSADDEITLASERSSGKDAQQSLPQSAIALTSVIDSEADITEESIDFVDDDLTGTATPNDAVHANCKPAPTKEVDTSQAILLKGIAHRTWQALLFYVYTGIVVFAPLSSGGTEERDSFIAEYKQANPNRPTPPSCRTMYDLAIKLGLTDLRRRAFHFLRSQITEANIIDELFCPFTSRHEPVRNMQTSFLVAHWPALKADPAFEAKLQEMARGERPYAAALVMHILRAVSATDFRAPPEAGGQVRWHGAIDDDDDDDEDEDEDEDEDSESDRYTTDGEFEFHASDDDETTTDDMDYDAEAEAALSDVEGEVKPNTVAKAEVETTGQIPGSDALAETSAKAEETESSGPRSRTRAEGSIVMACLVRGDAPVRR</sequence>
<protein>
    <recommendedName>
        <fullName evidence="4">BTB domain-containing protein</fullName>
    </recommendedName>
</protein>
<dbReference type="OrthoDB" id="6359816at2759"/>
<dbReference type="AlphaFoldDB" id="S8F554"/>
<evidence type="ECO:0000313" key="3">
    <source>
        <dbReference type="Proteomes" id="UP000015241"/>
    </source>
</evidence>
<evidence type="ECO:0000256" key="1">
    <source>
        <dbReference type="SAM" id="MobiDB-lite"/>
    </source>
</evidence>
<proteinExistence type="predicted"/>
<dbReference type="STRING" id="743788.S8F554"/>
<feature type="compositionally biased region" description="Acidic residues" evidence="1">
    <location>
        <begin position="525"/>
        <end position="543"/>
    </location>
</feature>
<feature type="region of interest" description="Disordered" evidence="1">
    <location>
        <begin position="33"/>
        <end position="54"/>
    </location>
</feature>
<dbReference type="Proteomes" id="UP000015241">
    <property type="component" value="Unassembled WGS sequence"/>
</dbReference>